<sequence>MSTPRLSGRLQQRLGDRPSGIPRCSVNPPQQRDRQFRRLHSCLHPANPPPPPPPVDRSNLTVHRPFLNLHSGRLQRREEQPANPSRSSPPPTSQVPVSRIPRRPVRPADPPVLSAIREDVAARRPFLRRTQRLEERPAPVPRPSTFQRSQLPISRAGRLHSPESRPADPPARALEQQNKTVRRSVFRSSSKLAPRVPVRPAPRPSVAPSDEPRPQPDIVAPRALYSQSSASQRAVPQESAGVFELRLAERKAAREARPRPWSLEGKSSLPRPARATAKGSFSTVRQPVSSLNDPTLVSAPAHRTIAPIRSAFAKPALSKEDVSGSEGKGRKSVRFGDVTVQTVSRWIYKNKHVFEGA</sequence>
<comment type="caution">
    <text evidence="2">The sequence shown here is derived from an EMBL/GenBank/DDBJ whole genome shotgun (WGS) entry which is preliminary data.</text>
</comment>
<feature type="region of interest" description="Disordered" evidence="1">
    <location>
        <begin position="1"/>
        <end position="289"/>
    </location>
</feature>
<organism evidence="2 3">
    <name type="scientific">Byssochlamys spectabilis (strain No. 5 / NBRC 109023)</name>
    <name type="common">Paecilomyces variotii</name>
    <dbReference type="NCBI Taxonomy" id="1356009"/>
    <lineage>
        <taxon>Eukaryota</taxon>
        <taxon>Fungi</taxon>
        <taxon>Dikarya</taxon>
        <taxon>Ascomycota</taxon>
        <taxon>Pezizomycotina</taxon>
        <taxon>Eurotiomycetes</taxon>
        <taxon>Eurotiomycetidae</taxon>
        <taxon>Eurotiales</taxon>
        <taxon>Thermoascaceae</taxon>
        <taxon>Paecilomyces</taxon>
    </lineage>
</organism>
<keyword evidence="3" id="KW-1185">Reference proteome</keyword>
<dbReference type="Proteomes" id="UP000018001">
    <property type="component" value="Unassembled WGS sequence"/>
</dbReference>
<evidence type="ECO:0000313" key="2">
    <source>
        <dbReference type="EMBL" id="GAD96900.1"/>
    </source>
</evidence>
<evidence type="ECO:0000256" key="1">
    <source>
        <dbReference type="SAM" id="MobiDB-lite"/>
    </source>
</evidence>
<feature type="compositionally biased region" description="Pro residues" evidence="1">
    <location>
        <begin position="46"/>
        <end position="55"/>
    </location>
</feature>
<reference evidence="3" key="1">
    <citation type="journal article" date="2014" name="Genome Announc.">
        <title>Draft genome sequence of the formaldehyde-resistant fungus Byssochlamys spectabilis No. 5 (anamorph Paecilomyces variotii No. 5) (NBRC109023).</title>
        <authorList>
            <person name="Oka T."/>
            <person name="Ekino K."/>
            <person name="Fukuda K."/>
            <person name="Nomura Y."/>
        </authorList>
    </citation>
    <scope>NUCLEOTIDE SEQUENCE [LARGE SCALE GENOMIC DNA]</scope>
    <source>
        <strain evidence="3">No. 5 / NBRC 109023</strain>
    </source>
</reference>
<feature type="compositionally biased region" description="Polar residues" evidence="1">
    <location>
        <begin position="225"/>
        <end position="234"/>
    </location>
</feature>
<gene>
    <name evidence="2" type="ORF">PVAR5_5566</name>
</gene>
<name>V5I251_BYSSN</name>
<feature type="compositionally biased region" description="Basic and acidic residues" evidence="1">
    <location>
        <begin position="246"/>
        <end position="258"/>
    </location>
</feature>
<dbReference type="EMBL" id="BAUL01000179">
    <property type="protein sequence ID" value="GAD96900.1"/>
    <property type="molecule type" value="Genomic_DNA"/>
</dbReference>
<dbReference type="HOGENOM" id="CLU_776111_0_0_1"/>
<dbReference type="AlphaFoldDB" id="V5I251"/>
<evidence type="ECO:0000313" key="3">
    <source>
        <dbReference type="Proteomes" id="UP000018001"/>
    </source>
</evidence>
<proteinExistence type="predicted"/>
<feature type="compositionally biased region" description="Polar residues" evidence="1">
    <location>
        <begin position="279"/>
        <end position="289"/>
    </location>
</feature>
<dbReference type="OrthoDB" id="4221626at2759"/>
<protein>
    <submittedName>
        <fullName evidence="2">Uncharacterized protein</fullName>
    </submittedName>
</protein>
<dbReference type="InParanoid" id="V5I251"/>
<accession>V5I251</accession>